<reference evidence="1" key="1">
    <citation type="submission" date="2024-01" db="EMBL/GenBank/DDBJ databases">
        <title>Bank of Algae and Cyanobacteria of the Azores (BACA) strain genomes.</title>
        <authorList>
            <person name="Luz R."/>
            <person name="Cordeiro R."/>
            <person name="Fonseca A."/>
            <person name="Goncalves V."/>
        </authorList>
    </citation>
    <scope>NUCLEOTIDE SEQUENCE</scope>
    <source>
        <strain evidence="1">BACA0141</strain>
    </source>
</reference>
<keyword evidence="2" id="KW-1185">Reference proteome</keyword>
<evidence type="ECO:0000313" key="2">
    <source>
        <dbReference type="Proteomes" id="UP001333818"/>
    </source>
</evidence>
<organism evidence="1 2">
    <name type="scientific">Tumidithrix elongata BACA0141</name>
    <dbReference type="NCBI Taxonomy" id="2716417"/>
    <lineage>
        <taxon>Bacteria</taxon>
        <taxon>Bacillati</taxon>
        <taxon>Cyanobacteriota</taxon>
        <taxon>Cyanophyceae</taxon>
        <taxon>Pseudanabaenales</taxon>
        <taxon>Pseudanabaenaceae</taxon>
        <taxon>Tumidithrix</taxon>
        <taxon>Tumidithrix elongata</taxon>
    </lineage>
</organism>
<evidence type="ECO:0000313" key="1">
    <source>
        <dbReference type="EMBL" id="MEE3718723.1"/>
    </source>
</evidence>
<accession>A0AAW9Q717</accession>
<comment type="caution">
    <text evidence="1">The sequence shown here is derived from an EMBL/GenBank/DDBJ whole genome shotgun (WGS) entry which is preliminary data.</text>
</comment>
<proteinExistence type="predicted"/>
<dbReference type="AlphaFoldDB" id="A0AAW9Q717"/>
<sequence>MTVVGVSGTRELTERQAAQATKQLRSLLDRATKLHVGDATGIDAIAYKNASKQMEVELHETEGRKPYQLQQRSKRMVDALMKDRGTLHAFVNKPCPEGITVNSWAGSGTWGTVRYAIAKGVTVKLHWLIEPCGQPDWMQQKQLSLL</sequence>
<gene>
    <name evidence="1" type="ORF">V2H45_18430</name>
</gene>
<dbReference type="EMBL" id="JAZBJZ010000090">
    <property type="protein sequence ID" value="MEE3718723.1"/>
    <property type="molecule type" value="Genomic_DNA"/>
</dbReference>
<dbReference type="Proteomes" id="UP001333818">
    <property type="component" value="Unassembled WGS sequence"/>
</dbReference>
<protein>
    <submittedName>
        <fullName evidence="1">Uncharacterized protein</fullName>
    </submittedName>
</protein>
<name>A0AAW9Q717_9CYAN</name>